<keyword evidence="3" id="KW-1185">Reference proteome</keyword>
<reference evidence="2 3" key="1">
    <citation type="submission" date="2020-07" db="EMBL/GenBank/DDBJ databases">
        <title>Pusillimonas sp. nov., isolated from poultry manure in Taiwan.</title>
        <authorList>
            <person name="Lin S.-Y."/>
            <person name="Tang Y.-S."/>
            <person name="Young C.-C."/>
        </authorList>
    </citation>
    <scope>NUCLEOTIDE SEQUENCE [LARGE SCALE GENOMIC DNA]</scope>
    <source>
        <strain evidence="2 3">CC-YST705</strain>
    </source>
</reference>
<evidence type="ECO:0000313" key="2">
    <source>
        <dbReference type="EMBL" id="MCB5364714.1"/>
    </source>
</evidence>
<dbReference type="EMBL" id="JACDXW010000007">
    <property type="protein sequence ID" value="MCB5364714.1"/>
    <property type="molecule type" value="Genomic_DNA"/>
</dbReference>
<sequence length="83" mass="7855">MVKARIVIALIGMGALAACQSPYGSGKQHGSSNSEFNCIAGTVGGAIVGGLLGSAIGGGRGNTVATAVGIGGGGYLGNRMGCD</sequence>
<organism evidence="2 3">
    <name type="scientific">Mesopusillimonas faecipullorum</name>
    <dbReference type="NCBI Taxonomy" id="2755040"/>
    <lineage>
        <taxon>Bacteria</taxon>
        <taxon>Pseudomonadati</taxon>
        <taxon>Pseudomonadota</taxon>
        <taxon>Betaproteobacteria</taxon>
        <taxon>Burkholderiales</taxon>
        <taxon>Alcaligenaceae</taxon>
        <taxon>Mesopusillimonas</taxon>
    </lineage>
</organism>
<dbReference type="RefSeq" id="WP_226955124.1">
    <property type="nucleotide sequence ID" value="NZ_JACDXW010000007.1"/>
</dbReference>
<protein>
    <recommendedName>
        <fullName evidence="4">Glycine zipper 2TM domain-containing protein</fullName>
    </recommendedName>
</protein>
<name>A0ABS8CFX8_9BURK</name>
<dbReference type="PROSITE" id="PS51257">
    <property type="entry name" value="PROKAR_LIPOPROTEIN"/>
    <property type="match status" value="1"/>
</dbReference>
<evidence type="ECO:0000313" key="3">
    <source>
        <dbReference type="Proteomes" id="UP000776983"/>
    </source>
</evidence>
<proteinExistence type="predicted"/>
<evidence type="ECO:0000256" key="1">
    <source>
        <dbReference type="SAM" id="SignalP"/>
    </source>
</evidence>
<accession>A0ABS8CFX8</accession>
<dbReference type="Proteomes" id="UP000776983">
    <property type="component" value="Unassembled WGS sequence"/>
</dbReference>
<comment type="caution">
    <text evidence="2">The sequence shown here is derived from an EMBL/GenBank/DDBJ whole genome shotgun (WGS) entry which is preliminary data.</text>
</comment>
<feature type="signal peptide" evidence="1">
    <location>
        <begin position="1"/>
        <end position="17"/>
    </location>
</feature>
<keyword evidence="1" id="KW-0732">Signal</keyword>
<feature type="chain" id="PRO_5045921055" description="Glycine zipper 2TM domain-containing protein" evidence="1">
    <location>
        <begin position="18"/>
        <end position="83"/>
    </location>
</feature>
<evidence type="ECO:0008006" key="4">
    <source>
        <dbReference type="Google" id="ProtNLM"/>
    </source>
</evidence>
<gene>
    <name evidence="2" type="ORF">H0484_13235</name>
</gene>